<evidence type="ECO:0000313" key="2">
    <source>
        <dbReference type="Proteomes" id="UP000027170"/>
    </source>
</evidence>
<sequence length="40" mass="4563">MAVRLSMTTDLTRTNLLLLEQAGKTVSLNYCKYINDILFV</sequence>
<dbReference type="Proteomes" id="UP000027170">
    <property type="component" value="Unassembled WGS sequence"/>
</dbReference>
<organism evidence="1 2">
    <name type="scientific">Snodgrassella communis</name>
    <dbReference type="NCBI Taxonomy" id="2946699"/>
    <lineage>
        <taxon>Bacteria</taxon>
        <taxon>Pseudomonadati</taxon>
        <taxon>Pseudomonadota</taxon>
        <taxon>Betaproteobacteria</taxon>
        <taxon>Neisseriales</taxon>
        <taxon>Neisseriaceae</taxon>
        <taxon>Snodgrassella</taxon>
    </lineage>
</organism>
<dbReference type="AlphaFoldDB" id="A0A836MNY4"/>
<keyword evidence="2" id="KW-1185">Reference proteome</keyword>
<reference evidence="1 2" key="1">
    <citation type="submission" date="2014-03" db="EMBL/GenBank/DDBJ databases">
        <title>The genomes of two eusocial bee gut symbionts.</title>
        <authorList>
            <person name="Kwong W.K."/>
            <person name="Engel P."/>
            <person name="Koch H."/>
            <person name="Moran N.A."/>
        </authorList>
    </citation>
    <scope>NUCLEOTIDE SEQUENCE [LARGE SCALE GENOMIC DNA]</scope>
    <source>
        <strain evidence="2">wkB29</strain>
    </source>
</reference>
<name>A0A836MNY4_9NEIS</name>
<gene>
    <name evidence="1" type="ORF">SALWKB29_1628</name>
</gene>
<dbReference type="EMBL" id="JFZV01000008">
    <property type="protein sequence ID" value="KDN14326.1"/>
    <property type="molecule type" value="Genomic_DNA"/>
</dbReference>
<proteinExistence type="predicted"/>
<protein>
    <submittedName>
        <fullName evidence="1">Uncharacterized protein</fullName>
    </submittedName>
</protein>
<evidence type="ECO:0000313" key="1">
    <source>
        <dbReference type="EMBL" id="KDN14326.1"/>
    </source>
</evidence>
<accession>A0A836MNY4</accession>
<comment type="caution">
    <text evidence="1">The sequence shown here is derived from an EMBL/GenBank/DDBJ whole genome shotgun (WGS) entry which is preliminary data.</text>
</comment>